<keyword evidence="1" id="KW-1133">Transmembrane helix</keyword>
<dbReference type="EMBL" id="MFBF01000020">
    <property type="protein sequence ID" value="OGD91254.1"/>
    <property type="molecule type" value="Genomic_DNA"/>
</dbReference>
<evidence type="ECO:0000313" key="2">
    <source>
        <dbReference type="EMBL" id="OGD91254.1"/>
    </source>
</evidence>
<evidence type="ECO:0000256" key="1">
    <source>
        <dbReference type="SAM" id="Phobius"/>
    </source>
</evidence>
<accession>A0A1F5GHC3</accession>
<evidence type="ECO:0008006" key="4">
    <source>
        <dbReference type="Google" id="ProtNLM"/>
    </source>
</evidence>
<protein>
    <recommendedName>
        <fullName evidence="4">DUF5671 domain-containing protein</fullName>
    </recommendedName>
</protein>
<sequence>MNEQLVNYIRENLAKGVTQDQIRQTLLTSGWQSADVDAAFLQLQSPQSANLPTQPVNPPKSAFNLKFLIIGFLAVLLLASAGGGAYLYFNKKTEPASQQTHQSLTNETQNDINNDTSKELEKLKKSWNDCKIHLSELDYLPQNLGSFVAEERAQTNNVFSVKYVSSTETSAEKIFSLVLEKSKSSTEKLQESTDYYNNNLNKELDAFTVISAEKTKVLGSIDALLTLQKQDLNETHEIVRAKLSIAIPVHEVFASFAVERRNVLKQLRTTVNADLLEYYQTWFFSVCK</sequence>
<organism evidence="2 3">
    <name type="scientific">Candidatus Curtissbacteria bacterium RIFCSPHIGHO2_02_FULL_42_15</name>
    <dbReference type="NCBI Taxonomy" id="1797716"/>
    <lineage>
        <taxon>Bacteria</taxon>
        <taxon>Candidatus Curtissiibacteriota</taxon>
    </lineage>
</organism>
<evidence type="ECO:0000313" key="3">
    <source>
        <dbReference type="Proteomes" id="UP000177124"/>
    </source>
</evidence>
<dbReference type="AlphaFoldDB" id="A0A1F5GHC3"/>
<keyword evidence="1" id="KW-0472">Membrane</keyword>
<dbReference type="STRING" id="1797716.A3D07_01800"/>
<comment type="caution">
    <text evidence="2">The sequence shown here is derived from an EMBL/GenBank/DDBJ whole genome shotgun (WGS) entry which is preliminary data.</text>
</comment>
<gene>
    <name evidence="2" type="ORF">A3D07_01800</name>
</gene>
<keyword evidence="1" id="KW-0812">Transmembrane</keyword>
<proteinExistence type="predicted"/>
<reference evidence="2 3" key="1">
    <citation type="journal article" date="2016" name="Nat. Commun.">
        <title>Thousands of microbial genomes shed light on interconnected biogeochemical processes in an aquifer system.</title>
        <authorList>
            <person name="Anantharaman K."/>
            <person name="Brown C.T."/>
            <person name="Hug L.A."/>
            <person name="Sharon I."/>
            <person name="Castelle C.J."/>
            <person name="Probst A.J."/>
            <person name="Thomas B.C."/>
            <person name="Singh A."/>
            <person name="Wilkins M.J."/>
            <person name="Karaoz U."/>
            <person name="Brodie E.L."/>
            <person name="Williams K.H."/>
            <person name="Hubbard S.S."/>
            <person name="Banfield J.F."/>
        </authorList>
    </citation>
    <scope>NUCLEOTIDE SEQUENCE [LARGE SCALE GENOMIC DNA]</scope>
</reference>
<name>A0A1F5GHC3_9BACT</name>
<dbReference type="Proteomes" id="UP000177124">
    <property type="component" value="Unassembled WGS sequence"/>
</dbReference>
<feature type="transmembrane region" description="Helical" evidence="1">
    <location>
        <begin position="67"/>
        <end position="89"/>
    </location>
</feature>